<dbReference type="SUPFAM" id="SSF49562">
    <property type="entry name" value="C2 domain (Calcium/lipid-binding domain, CaLB)"/>
    <property type="match status" value="3"/>
</dbReference>
<proteinExistence type="predicted"/>
<dbReference type="PANTHER" id="PTHR21254">
    <property type="entry name" value="C2 DOMAIN-CONTAINING PROTEIN 3"/>
    <property type="match status" value="1"/>
</dbReference>
<comment type="caution">
    <text evidence="3">The sequence shown here is derived from an EMBL/GenBank/DDBJ whole genome shotgun (WGS) entry which is preliminary data.</text>
</comment>
<feature type="compositionally biased region" description="Basic and acidic residues" evidence="1">
    <location>
        <begin position="2520"/>
        <end position="2548"/>
    </location>
</feature>
<dbReference type="Pfam" id="PF25339">
    <property type="entry name" value="C2_C2CD3_N"/>
    <property type="match status" value="1"/>
</dbReference>
<feature type="region of interest" description="Disordered" evidence="1">
    <location>
        <begin position="2701"/>
        <end position="2726"/>
    </location>
</feature>
<dbReference type="GO" id="GO:0005814">
    <property type="term" value="C:centriole"/>
    <property type="evidence" value="ECO:0007669"/>
    <property type="project" value="TreeGrafter"/>
</dbReference>
<feature type="compositionally biased region" description="Basic and acidic residues" evidence="1">
    <location>
        <begin position="2256"/>
        <end position="2265"/>
    </location>
</feature>
<feature type="region of interest" description="Disordered" evidence="1">
    <location>
        <begin position="261"/>
        <end position="280"/>
    </location>
</feature>
<feature type="region of interest" description="Disordered" evidence="1">
    <location>
        <begin position="2176"/>
        <end position="2236"/>
    </location>
</feature>
<evidence type="ECO:0000313" key="4">
    <source>
        <dbReference type="Proteomes" id="UP001186944"/>
    </source>
</evidence>
<feature type="compositionally biased region" description="Polar residues" evidence="1">
    <location>
        <begin position="2576"/>
        <end position="2589"/>
    </location>
</feature>
<feature type="region of interest" description="Disordered" evidence="1">
    <location>
        <begin position="2639"/>
        <end position="2658"/>
    </location>
</feature>
<dbReference type="Gene3D" id="2.60.40.150">
    <property type="entry name" value="C2 domain"/>
    <property type="match status" value="3"/>
</dbReference>
<feature type="compositionally biased region" description="Polar residues" evidence="1">
    <location>
        <begin position="2476"/>
        <end position="2489"/>
    </location>
</feature>
<feature type="compositionally biased region" description="Acidic residues" evidence="1">
    <location>
        <begin position="2493"/>
        <end position="2503"/>
    </location>
</feature>
<protein>
    <recommendedName>
        <fullName evidence="2">C2 domain-containing protein</fullName>
    </recommendedName>
</protein>
<organism evidence="3 4">
    <name type="scientific">Pinctada imbricata</name>
    <name type="common">Atlantic pearl-oyster</name>
    <name type="synonym">Pinctada martensii</name>
    <dbReference type="NCBI Taxonomy" id="66713"/>
    <lineage>
        <taxon>Eukaryota</taxon>
        <taxon>Metazoa</taxon>
        <taxon>Spiralia</taxon>
        <taxon>Lophotrochozoa</taxon>
        <taxon>Mollusca</taxon>
        <taxon>Bivalvia</taxon>
        <taxon>Autobranchia</taxon>
        <taxon>Pteriomorphia</taxon>
        <taxon>Pterioida</taxon>
        <taxon>Pterioidea</taxon>
        <taxon>Pteriidae</taxon>
        <taxon>Pinctada</taxon>
    </lineage>
</organism>
<feature type="region of interest" description="Disordered" evidence="1">
    <location>
        <begin position="2440"/>
        <end position="2600"/>
    </location>
</feature>
<dbReference type="SMART" id="SM00239">
    <property type="entry name" value="C2"/>
    <property type="match status" value="3"/>
</dbReference>
<dbReference type="PROSITE" id="PS50004">
    <property type="entry name" value="C2"/>
    <property type="match status" value="1"/>
</dbReference>
<dbReference type="InterPro" id="IPR035892">
    <property type="entry name" value="C2_domain_sf"/>
</dbReference>
<feature type="compositionally biased region" description="Polar residues" evidence="1">
    <location>
        <begin position="2712"/>
        <end position="2726"/>
    </location>
</feature>
<feature type="compositionally biased region" description="Basic and acidic residues" evidence="1">
    <location>
        <begin position="2557"/>
        <end position="2568"/>
    </location>
</feature>
<feature type="region of interest" description="Disordered" evidence="1">
    <location>
        <begin position="529"/>
        <end position="651"/>
    </location>
</feature>
<feature type="compositionally biased region" description="Basic and acidic residues" evidence="1">
    <location>
        <begin position="14"/>
        <end position="27"/>
    </location>
</feature>
<dbReference type="EMBL" id="VSWD01000006">
    <property type="protein sequence ID" value="KAK3100781.1"/>
    <property type="molecule type" value="Genomic_DNA"/>
</dbReference>
<feature type="compositionally biased region" description="Basic and acidic residues" evidence="1">
    <location>
        <begin position="2749"/>
        <end position="2776"/>
    </location>
</feature>
<feature type="compositionally biased region" description="Polar residues" evidence="1">
    <location>
        <begin position="2206"/>
        <end position="2218"/>
    </location>
</feature>
<dbReference type="GO" id="GO:0061511">
    <property type="term" value="P:centriole elongation"/>
    <property type="evidence" value="ECO:0007669"/>
    <property type="project" value="TreeGrafter"/>
</dbReference>
<dbReference type="GO" id="GO:0034451">
    <property type="term" value="C:centriolar satellite"/>
    <property type="evidence" value="ECO:0007669"/>
    <property type="project" value="TreeGrafter"/>
</dbReference>
<accession>A0AA88Y8X4</accession>
<feature type="compositionally biased region" description="Basic residues" evidence="1">
    <location>
        <begin position="585"/>
        <end position="610"/>
    </location>
</feature>
<feature type="region of interest" description="Disordered" evidence="1">
    <location>
        <begin position="2393"/>
        <end position="2419"/>
    </location>
</feature>
<dbReference type="Proteomes" id="UP001186944">
    <property type="component" value="Unassembled WGS sequence"/>
</dbReference>
<feature type="compositionally biased region" description="Basic residues" evidence="1">
    <location>
        <begin position="323"/>
        <end position="335"/>
    </location>
</feature>
<reference evidence="3" key="1">
    <citation type="submission" date="2019-08" db="EMBL/GenBank/DDBJ databases">
        <title>The improved chromosome-level genome for the pearl oyster Pinctada fucata martensii using PacBio sequencing and Hi-C.</title>
        <authorList>
            <person name="Zheng Z."/>
        </authorList>
    </citation>
    <scope>NUCLEOTIDE SEQUENCE</scope>
    <source>
        <strain evidence="3">ZZ-2019</strain>
        <tissue evidence="3">Adductor muscle</tissue>
    </source>
</reference>
<feature type="compositionally biased region" description="Basic and acidic residues" evidence="1">
    <location>
        <begin position="569"/>
        <end position="584"/>
    </location>
</feature>
<dbReference type="Pfam" id="PF00168">
    <property type="entry name" value="C2"/>
    <property type="match status" value="3"/>
</dbReference>
<feature type="region of interest" description="Disordered" evidence="1">
    <location>
        <begin position="285"/>
        <end position="376"/>
    </location>
</feature>
<dbReference type="GO" id="GO:0060271">
    <property type="term" value="P:cilium assembly"/>
    <property type="evidence" value="ECO:0007669"/>
    <property type="project" value="TreeGrafter"/>
</dbReference>
<feature type="region of interest" description="Disordered" evidence="1">
    <location>
        <begin position="2819"/>
        <end position="2876"/>
    </location>
</feature>
<feature type="compositionally biased region" description="Acidic residues" evidence="1">
    <location>
        <begin position="2401"/>
        <end position="2412"/>
    </location>
</feature>
<feature type="domain" description="C2" evidence="2">
    <location>
        <begin position="1828"/>
        <end position="1961"/>
    </location>
</feature>
<feature type="region of interest" description="Disordered" evidence="1">
    <location>
        <begin position="1"/>
        <end position="27"/>
    </location>
</feature>
<sequence>MVKKKTNSAKTAKKKESTSDSFQKEDVKVHTGLPPQVEGQLRCFVRLSVSQIMWLTPVVPQETHVRVKWWGETGDGALFRPVDMKKGNKGPTKTVARYPVRSGPRQFAAYLNDMDTLVLEVLSGPLQVQVGFAEVAGMGGLAPNRPINGFYPVFSPNNDKIAEVQVSLILESVMESYDSTGDSIPTTDISMDAHLMQESQMYPQRRQPIPHSTMPTKPQDDPFISPTSQQNGDARIMNGHATDLRQQLNYSFLDNSHIVNHHQQHQHYQPHNPGRTVSVTTNGDVVTTEYDNPNVSFRSKSSERPRSPNRSGLPQRSREKQINGHHGHMTNHMTKKGNSPPRSPHRRNFSQPLHEGDISQNAGNSSSNPGTDNGDLLSILLQRGDKLRKQMIISSVDDSLKDKEVKETDGATGGLDKDDLDFSRGSTGSFLKEILKAEKQYKQTDVDGSYLGEKAVDLVVGDEIITDYQMLQLLGGSPKSSFSGDMDVYSDPGDPIHSQSLIQDLFYKNMDSEVSGLSELSGDEEIIKKSEMTTKKRIASPSPSLDDPDNARPPSRRSSISSITLPLPEPEREEKPKKNPEKKARTPRTPKRKSRLKTKRKGSKKRKRSRSAASGSDFSDSENMSTSRSEMSQVSFDMPPSDIDEPEEEECYRKKKSVDGLSVERLTLLGRVHVARVNIESLKLVGQDVNTTPSKKKSKPVTVGRPPKPSPKAKKPVTYFIEYQFPVVATSRDKHAPNAMATEVMRVASKNVKDGVVTFNHRSVFPIMFDGSAVDKWWKSALVFKLYSRSAGQKVPTQIGSCGVPLKSILKSDLLQLDKTLEIRENMVSVSANSSVRSIESEGLFGHLKVSLELGSDSRDFSSALAKTKMAEMSGRAKIVPLPKPPPPASKPPIAPPQSSAIMNQDPVLHMKQVQRETEVQMSEDLRSDINRLVPESVRLSQQTNYNQGMMQIPLQYGSHQLPEVLTLHTLLLIPEGRNITYKGMPSLSALAKGHGAPSQPTSLTTSDLPSKDIGKRNTYLVCRMFWCDDAVHSNVCWGNHDPTFNFIQIAPVLVSDSLLERMRNNFMIVEVWEKKTTAENDKLIGIVKLSLHQFYMSFRDRKITSALLRSQYPVISVDNYLPVVDPLSGTQYGQIKVLLAMGSAEQVSCLQRLKLEDVGIVPERPNHHLEKGISGQDSTNTSMIHGAGTTVEHIFEIVIEDIRGLSMFEKMMWGEADCFVQYHFPTQSQAEYPGAPNLKRATPTVKSYRSATTLCIPDPTFNEVTRHRFSLPQGTPVQRELLNAISGTGGGGGGIPFEVWCRFYHPNVRDQCIAKSSLPLAKLCAMVTMQKRGEPSVQSFALNLSHVGEDTSTVDPEYEAKMKECGLLDITVHYKTQMVRIDATNAAHKNLGNSQVCVSLSIVRACGLKTAAEAVAHLDTGMEYPAEVGVNSYVKVRMSFIGREDERITRTVARSFSPEFSHSMDFPLSLIWTEPDTEALSLAEILEGGTVTMEIWHQVPGLAPDMDRQLLQMAENETKGRQLIGKTCDVLLGTTTLPLSQLLTHRTGINGWYPVMGNPFSQSLDSSGNHGNRIEGVVGGLEVCVKFAHHNDRDKVIDAGRGVGWSPVNLQVEDEDDWMSDDESTDRFYTVQVHIEQANFPIQSALIAGQTALDRSTRCYIRYKLYDKGAVVSKVVKLADTDDYLTSELGHRHKFQIPASSPFRWYLREEHVEVQVWVSYGYVQGKNGRPQHRDKLIGTAYINMEALTDQRRKQHRISENFPLFKPGSAKLGGAYIKAQITLKPEFGVPRQDEEVLLTDGEADLDPDYDPEDSFHRVLGQRSPTKSKLNQSRLNTVEESVVPAFAVMISVDRAMHLPHISDKTRSGEQLPNPYVTYQTAESDVPTSTSICPRADNPIWDHQHETKLSTELLFQENKNLVFKVWHSSGGRVPDKSVDRVLGFVSVDLTPLTSGLQQICGWYNIVDFNGQCRGQIKVNVIPQECVSQYNTAGSTPSQPCSLPIGVGSSIHEPPAWIMDQPMSLPVNTKPFTSNLPQFDVHYESVRQHHEQLQQQLAQNIQDFLEQQQRNLESEPPTAGNSGNIVNNIVQSELSLHWVPNIPESRFEDSNASSRSFLFTSLRKQMQDLDDVTNRLKQKLIPSTHMNIQSDQEIPVTCQSGHATLTSTRSGLSSLSSIHLLQSQRESSRTQDTHESELLLTGSNRDESSQGVDSGAFSVTHSSEKYQYNEPLDSQRSASDKLDTFRLGTPRELHKFTEVDSTPRDHSNSDTGIHVAYTPRDDDITPVSTGAFQFANTPREIVSPATSPRNNGLSSVPSSNPTSLGFQYHTDSAPHSQQNSWKVYSANGSKILPSQSDECGSKEQKDMSIIHENVEYEGSDGEGDEKYYHRYRDILDEQQKNDDSSDGESENEEGEIIMPRTLNDVSGKFGGIPGQSGIIHNVAGSPREFPGRMTESPREFHQSDNTMPFDILGTDARSRSNTGSKSNSGSRKTGSEEDVSDVEELPCSDPSKDRQGIVGNFYQEKDSWLTDGDNEKSGYDHSLEPDSRTEIQHFQQETSENSKDFLEKDSWFSEDEGQRSQFESSLDASSRSQGDKVGAKGRLWSGNMRLDTISSAGSKENDSFYQQRGEEEKDLLSHVELDSVTSGTNTQKMDSVSTSRELSASQVYRNYREEPLEELDEDVPKTVRESYEKVVHELDEFFSNSNVNDKEDDLNSTLDTPRSGQSGNVSFEQIYNSNLQQMPTSSENVEVHDINYSDNEHDSEGGAVSERRKERKSPCEEEGPINSEMPNFFPPVQHLEQSMKALNLATSNYAEPQLADLQEEEDEEITVGKAEAAAEMSRKLQASKPKGARPSTKGRSLPTAEEAKRIAKIFSTKLS</sequence>
<dbReference type="CDD" id="cd00030">
    <property type="entry name" value="C2"/>
    <property type="match status" value="1"/>
</dbReference>
<feature type="region of interest" description="Disordered" evidence="1">
    <location>
        <begin position="690"/>
        <end position="714"/>
    </location>
</feature>
<feature type="compositionally biased region" description="Polar residues" evidence="1">
    <location>
        <begin position="2640"/>
        <end position="2658"/>
    </location>
</feature>
<feature type="compositionally biased region" description="Polar residues" evidence="1">
    <location>
        <begin position="285"/>
        <end position="299"/>
    </location>
</feature>
<feature type="compositionally biased region" description="Polar residues" evidence="1">
    <location>
        <begin position="617"/>
        <end position="635"/>
    </location>
</feature>
<feature type="compositionally biased region" description="Polar residues" evidence="1">
    <location>
        <begin position="2301"/>
        <end position="2335"/>
    </location>
</feature>
<dbReference type="PANTHER" id="PTHR21254:SF1">
    <property type="entry name" value="C2 DOMAIN-CONTAINING PROTEIN 3"/>
    <property type="match status" value="1"/>
</dbReference>
<feature type="compositionally biased region" description="Basic residues" evidence="1">
    <location>
        <begin position="1"/>
        <end position="13"/>
    </location>
</feature>
<feature type="compositionally biased region" description="Basic and acidic residues" evidence="1">
    <location>
        <begin position="2183"/>
        <end position="2194"/>
    </location>
</feature>
<dbReference type="GO" id="GO:0071539">
    <property type="term" value="P:protein localization to centrosome"/>
    <property type="evidence" value="ECO:0007669"/>
    <property type="project" value="TreeGrafter"/>
</dbReference>
<name>A0AA88Y8X4_PINIB</name>
<dbReference type="InterPro" id="IPR057537">
    <property type="entry name" value="C2_C2CD3_N"/>
</dbReference>
<feature type="region of interest" description="Disordered" evidence="1">
    <location>
        <begin position="2749"/>
        <end position="2790"/>
    </location>
</feature>
<evidence type="ECO:0000256" key="1">
    <source>
        <dbReference type="SAM" id="MobiDB-lite"/>
    </source>
</evidence>
<feature type="compositionally biased region" description="Low complexity" evidence="1">
    <location>
        <begin position="552"/>
        <end position="563"/>
    </location>
</feature>
<gene>
    <name evidence="3" type="ORF">FSP39_025242</name>
</gene>
<feature type="compositionally biased region" description="Polar residues" evidence="1">
    <location>
        <begin position="358"/>
        <end position="371"/>
    </location>
</feature>
<feature type="region of interest" description="Disordered" evidence="1">
    <location>
        <begin position="2298"/>
        <end position="2335"/>
    </location>
</feature>
<dbReference type="InterPro" id="IPR000008">
    <property type="entry name" value="C2_dom"/>
</dbReference>
<keyword evidence="4" id="KW-1185">Reference proteome</keyword>
<evidence type="ECO:0000313" key="3">
    <source>
        <dbReference type="EMBL" id="KAK3100781.1"/>
    </source>
</evidence>
<feature type="region of interest" description="Disordered" evidence="1">
    <location>
        <begin position="2256"/>
        <end position="2281"/>
    </location>
</feature>
<evidence type="ECO:0000259" key="2">
    <source>
        <dbReference type="PROSITE" id="PS50004"/>
    </source>
</evidence>
<feature type="region of interest" description="Disordered" evidence="1">
    <location>
        <begin position="211"/>
        <end position="233"/>
    </location>
</feature>